<dbReference type="Pfam" id="PF00282">
    <property type="entry name" value="Pyridoxal_deC"/>
    <property type="match status" value="1"/>
</dbReference>
<dbReference type="Gene3D" id="3.40.640.10">
    <property type="entry name" value="Type I PLP-dependent aspartate aminotransferase-like (Major domain)"/>
    <property type="match status" value="1"/>
</dbReference>
<sequence>MAFSAEPTAAGTPSAALPHVATDADRGFLDALFLGPYGENDTLLEKLVVEFLRDHVYWRRNFHPEDPPAIPTNAAQQPGYQAFEARLRRELHQLSASLKRSVPFHSPRYIGHMASDLLLPGLAAQMLTLPYNPNNVSEDAAPVTIDLEVKVGLQLARMLGYPSDPAQPHCAFGHLTSGGTVANYQALRLALALKAFPVALRSAAVPDLELPADDWAAFNTGPDAATALLVQWQDWLAQQSPRERRRWREAVQVQRIEHLGMAGFFARHADLKVPKVLAPITAHYSWSKGLKLMGLGRAQLELLPERGMRLDADALEATLQCCERERQPVLMAVAVLGTTEYGTIDPVDAVVDARDRAQQRGLGFSVHVDGAWGGYLATLFRNPDGSLRALDEVRGGFARFPLPEVHAAFAALGRTDSVTVDPHKLGYLPYGAGAFICRDHRATALLAEAADYVFREGAAGPDVAANYLSRYRQLGQFVPEGSKSGAAAAAVYVTHQVLPLDHLNFGRLPAQTVLAAEALHEAAWRLARELDGVARVVVPFAPDSNLVCLAINPCGNTDLATANAFVRRIHDDLRCDPGQPLQLKQFFGSMTTLRPDAVGDVEMRRILGSIGIDPATLDPDGANDNDRLVILRHTLMNPYLVDHANGISYIDRYLAYLGRRIRGLLANRT</sequence>
<dbReference type="InterPro" id="IPR049373">
    <property type="entry name" value="TyrDC_C"/>
</dbReference>
<gene>
    <name evidence="5" type="ORF">K6753_10660</name>
</gene>
<dbReference type="InterPro" id="IPR015424">
    <property type="entry name" value="PyrdxlP-dep_Trfase"/>
</dbReference>
<name>A0ABS7T7Y1_9GAMM</name>
<evidence type="ECO:0000256" key="3">
    <source>
        <dbReference type="ARBA" id="ARBA00023239"/>
    </source>
</evidence>
<evidence type="ECO:0000313" key="5">
    <source>
        <dbReference type="EMBL" id="MBZ4039989.1"/>
    </source>
</evidence>
<keyword evidence="3" id="KW-0456">Lyase</keyword>
<dbReference type="RefSeq" id="WP_223676423.1">
    <property type="nucleotide sequence ID" value="NZ_JAINZW010000004.1"/>
</dbReference>
<proteinExistence type="predicted"/>
<reference evidence="5 6" key="1">
    <citation type="submission" date="2021-09" db="EMBL/GenBank/DDBJ databases">
        <title>Lysobacter sp. 13A isolated from the river sediment.</title>
        <authorList>
            <person name="Liu H."/>
            <person name="Li S."/>
            <person name="Mao S."/>
        </authorList>
    </citation>
    <scope>NUCLEOTIDE SEQUENCE [LARGE SCALE GENOMIC DNA]</scope>
    <source>
        <strain evidence="5 6">13A</strain>
    </source>
</reference>
<dbReference type="PROSITE" id="PS00392">
    <property type="entry name" value="DDC_GAD_HDC_YDC"/>
    <property type="match status" value="1"/>
</dbReference>
<accession>A0ABS7T7Y1</accession>
<comment type="cofactor">
    <cofactor evidence="1">
        <name>pyridoxal 5'-phosphate</name>
        <dbReference type="ChEBI" id="CHEBI:597326"/>
    </cofactor>
</comment>
<keyword evidence="2" id="KW-0663">Pyridoxal phosphate</keyword>
<dbReference type="InterPro" id="IPR021115">
    <property type="entry name" value="Pyridoxal-P_BS"/>
</dbReference>
<dbReference type="PANTHER" id="PTHR42735">
    <property type="match status" value="1"/>
</dbReference>
<evidence type="ECO:0000313" key="6">
    <source>
        <dbReference type="Proteomes" id="UP001430954"/>
    </source>
</evidence>
<dbReference type="Pfam" id="PF21391">
    <property type="entry name" value="tyr_de_CO2_C"/>
    <property type="match status" value="1"/>
</dbReference>
<dbReference type="SUPFAM" id="SSF53383">
    <property type="entry name" value="PLP-dependent transferases"/>
    <property type="match status" value="1"/>
</dbReference>
<comment type="caution">
    <text evidence="5">The sequence shown here is derived from an EMBL/GenBank/DDBJ whole genome shotgun (WGS) entry which is preliminary data.</text>
</comment>
<dbReference type="EMBL" id="JAINZW010000004">
    <property type="protein sequence ID" value="MBZ4039989.1"/>
    <property type="molecule type" value="Genomic_DNA"/>
</dbReference>
<evidence type="ECO:0000256" key="2">
    <source>
        <dbReference type="ARBA" id="ARBA00022898"/>
    </source>
</evidence>
<dbReference type="InterPro" id="IPR050477">
    <property type="entry name" value="GrpII_AminoAcid_Decarb"/>
</dbReference>
<dbReference type="InterPro" id="IPR002129">
    <property type="entry name" value="PyrdxlP-dep_de-COase"/>
</dbReference>
<dbReference type="PANTHER" id="PTHR42735:SF4">
    <property type="entry name" value="PYRIDOXAL PHOSPHATE-DEPENDENT DECARBOXYLASE FAMILY PROTEIN"/>
    <property type="match status" value="1"/>
</dbReference>
<evidence type="ECO:0000259" key="4">
    <source>
        <dbReference type="Pfam" id="PF21391"/>
    </source>
</evidence>
<feature type="domain" description="L-tyrosine decarboxylase C-terminal" evidence="4">
    <location>
        <begin position="537"/>
        <end position="651"/>
    </location>
</feature>
<protein>
    <submittedName>
        <fullName evidence="5">Pyridoxal-dependent decarboxylase</fullName>
    </submittedName>
</protein>
<dbReference type="Proteomes" id="UP001430954">
    <property type="component" value="Unassembled WGS sequence"/>
</dbReference>
<organism evidence="5 6">
    <name type="scientific">Novilysobacter selenitireducens</name>
    <dbReference type="NCBI Taxonomy" id="2872639"/>
    <lineage>
        <taxon>Bacteria</taxon>
        <taxon>Pseudomonadati</taxon>
        <taxon>Pseudomonadota</taxon>
        <taxon>Gammaproteobacteria</taxon>
        <taxon>Lysobacterales</taxon>
        <taxon>Lysobacteraceae</taxon>
        <taxon>Novilysobacter</taxon>
    </lineage>
</organism>
<evidence type="ECO:0000256" key="1">
    <source>
        <dbReference type="ARBA" id="ARBA00001933"/>
    </source>
</evidence>
<dbReference type="InterPro" id="IPR015421">
    <property type="entry name" value="PyrdxlP-dep_Trfase_major"/>
</dbReference>
<keyword evidence="6" id="KW-1185">Reference proteome</keyword>